<evidence type="ECO:0000313" key="3">
    <source>
        <dbReference type="EMBL" id="KPL87457.1"/>
    </source>
</evidence>
<evidence type="ECO:0000313" key="4">
    <source>
        <dbReference type="Proteomes" id="UP000050501"/>
    </source>
</evidence>
<dbReference type="RefSeq" id="WP_062419948.1">
    <property type="nucleotide sequence ID" value="NZ_BBXZ01000188.1"/>
</dbReference>
<dbReference type="EMBL" id="DF967975">
    <property type="protein sequence ID" value="GAP19696.1"/>
    <property type="molecule type" value="Genomic_DNA"/>
</dbReference>
<dbReference type="CDD" id="cd02109">
    <property type="entry name" value="arch_bact_SO_family_Moco"/>
    <property type="match status" value="1"/>
</dbReference>
<sequence>MFDSFLRRREDEKRMIDEGRLPPGQAVTNKFPVLHYGPVPHFNPDTWTFRVYGAVESPLELSWEQFRALPSTRMTLDLHCVTAWSKFDTQWEGLAVRTLIEAGLVRPLPNARFVIQHAEYGYTTNLPLEIVLSDNFLLAYRYEGQPLTPDHGHPLRGVVGAVPGRADLKTPYLWKGAKWLRGLEFSAEDRPGFWERAGYHNEADVWKEERYG</sequence>
<dbReference type="Pfam" id="PF00174">
    <property type="entry name" value="Oxidored_molyb"/>
    <property type="match status" value="1"/>
</dbReference>
<organism evidence="2">
    <name type="scientific">Levilinea saccharolytica</name>
    <dbReference type="NCBI Taxonomy" id="229921"/>
    <lineage>
        <taxon>Bacteria</taxon>
        <taxon>Bacillati</taxon>
        <taxon>Chloroflexota</taxon>
        <taxon>Anaerolineae</taxon>
        <taxon>Anaerolineales</taxon>
        <taxon>Anaerolineaceae</taxon>
        <taxon>Levilinea</taxon>
    </lineage>
</organism>
<dbReference type="InterPro" id="IPR000572">
    <property type="entry name" value="OxRdtase_Mopterin-bd_dom"/>
</dbReference>
<evidence type="ECO:0000259" key="1">
    <source>
        <dbReference type="Pfam" id="PF00174"/>
    </source>
</evidence>
<name>A0A0N0RD62_9CHLR</name>
<dbReference type="STRING" id="229921.ADN01_04700"/>
<dbReference type="OrthoDB" id="9778777at2"/>
<keyword evidence="4" id="KW-1185">Reference proteome</keyword>
<gene>
    <name evidence="3" type="ORF">ADN01_04700</name>
    <name evidence="2" type="ORF">LSAC_03607</name>
</gene>
<reference evidence="3 4" key="2">
    <citation type="submission" date="2015-07" db="EMBL/GenBank/DDBJ databases">
        <title>Genome sequence of Levilinea saccharolytica DSM 16555.</title>
        <authorList>
            <person name="Hemp J."/>
            <person name="Ward L.M."/>
            <person name="Pace L.A."/>
            <person name="Fischer W.W."/>
        </authorList>
    </citation>
    <scope>NUCLEOTIDE SEQUENCE [LARGE SCALE GENOMIC DNA]</scope>
    <source>
        <strain evidence="3 4">KIBI-1</strain>
    </source>
</reference>
<feature type="domain" description="Oxidoreductase molybdopterin-binding" evidence="1">
    <location>
        <begin position="37"/>
        <end position="194"/>
    </location>
</feature>
<dbReference type="Proteomes" id="UP000050501">
    <property type="component" value="Unassembled WGS sequence"/>
</dbReference>
<dbReference type="InterPro" id="IPR036374">
    <property type="entry name" value="OxRdtase_Mopterin-bd_sf"/>
</dbReference>
<dbReference type="PANTHER" id="PTHR43032">
    <property type="entry name" value="PROTEIN-METHIONINE-SULFOXIDE REDUCTASE"/>
    <property type="match status" value="1"/>
</dbReference>
<dbReference type="EMBL" id="LGCM01000019">
    <property type="protein sequence ID" value="KPL87457.1"/>
    <property type="molecule type" value="Genomic_DNA"/>
</dbReference>
<dbReference type="AlphaFoldDB" id="A0A0N0RD62"/>
<protein>
    <submittedName>
        <fullName evidence="3">Oxidoreductase</fullName>
    </submittedName>
    <submittedName>
        <fullName evidence="2">Sulfite oxidase</fullName>
    </submittedName>
</protein>
<reference evidence="2" key="1">
    <citation type="journal article" date="2015" name="Genome Announc.">
        <title>Draft Genome Sequences of Anaerolinea thermolimosa IMO-1, Bellilinea caldifistulae GOMI-1, Leptolinea tardivitalis YMTK-2, Levilinea saccharolytica KIBI-1, Longilinea arvoryzae KOME-1, Previously Described as Members of the Class Anaerolineae (Chloroflexi).</title>
        <authorList>
            <person name="Matsuura N."/>
            <person name="Tourlousse M.D."/>
            <person name="Ohashi A."/>
            <person name="Hugenholtz P."/>
            <person name="Sekiguchi Y."/>
        </authorList>
    </citation>
    <scope>NUCLEOTIDE SEQUENCE</scope>
    <source>
        <strain evidence="2">KIBI-1</strain>
    </source>
</reference>
<evidence type="ECO:0000313" key="2">
    <source>
        <dbReference type="EMBL" id="GAP19696.1"/>
    </source>
</evidence>
<accession>A0A0N0RD62</accession>
<dbReference type="PANTHER" id="PTHR43032:SF4">
    <property type="entry name" value="OXIDOREDUCTASE MOLYBDOPTERIN-BINDING DOMAIN-CONTAINING PROTEIN"/>
    <property type="match status" value="1"/>
</dbReference>
<dbReference type="Gene3D" id="3.90.420.10">
    <property type="entry name" value="Oxidoreductase, molybdopterin-binding domain"/>
    <property type="match status" value="1"/>
</dbReference>
<dbReference type="SUPFAM" id="SSF56524">
    <property type="entry name" value="Oxidoreductase molybdopterin-binding domain"/>
    <property type="match status" value="1"/>
</dbReference>
<proteinExistence type="predicted"/>